<name>A0A2H3CPI1_ARMGA</name>
<sequence>MCLTGKLAWSYLVTRSVLPSLDDRYVMAVFLWCTIKTFIVHTRNRGSACDGVGQVINKGGGAGTGHDEIAGAVKVLKSDADSRSRGHNVKWDLSLSFERPKVDSPHHFPEQYGDQLSLPRSEAIPSSHTTELSAGQSIPDLRGSKVKMTLPMDGRSENSTFETVEARFKALRSGSSTPLVESNISRLRIQHVEKVNVLCLHLLPTLPDESIQLASAVGKIWYKYGCLDVSPDVGYKDKHRQGQRNSHAIFPMRMSPCKCKEPEVVPLYEASMKHRASSVSSRMVTGFTDT</sequence>
<dbReference type="Proteomes" id="UP000217790">
    <property type="component" value="Unassembled WGS sequence"/>
</dbReference>
<dbReference type="EMBL" id="KZ293694">
    <property type="protein sequence ID" value="PBK84981.1"/>
    <property type="molecule type" value="Genomic_DNA"/>
</dbReference>
<reference evidence="2" key="1">
    <citation type="journal article" date="2017" name="Nat. Ecol. Evol.">
        <title>Genome expansion and lineage-specific genetic innovations in the forest pathogenic fungi Armillaria.</title>
        <authorList>
            <person name="Sipos G."/>
            <person name="Prasanna A.N."/>
            <person name="Walter M.C."/>
            <person name="O'Connor E."/>
            <person name="Balint B."/>
            <person name="Krizsan K."/>
            <person name="Kiss B."/>
            <person name="Hess J."/>
            <person name="Varga T."/>
            <person name="Slot J."/>
            <person name="Riley R."/>
            <person name="Boka B."/>
            <person name="Rigling D."/>
            <person name="Barry K."/>
            <person name="Lee J."/>
            <person name="Mihaltcheva S."/>
            <person name="LaButti K."/>
            <person name="Lipzen A."/>
            <person name="Waldron R."/>
            <person name="Moloney N.M."/>
            <person name="Sperisen C."/>
            <person name="Kredics L."/>
            <person name="Vagvoelgyi C."/>
            <person name="Patrignani A."/>
            <person name="Fitzpatrick D."/>
            <person name="Nagy I."/>
            <person name="Doyle S."/>
            <person name="Anderson J.B."/>
            <person name="Grigoriev I.V."/>
            <person name="Gueldener U."/>
            <person name="Muensterkoetter M."/>
            <person name="Nagy L.G."/>
        </authorList>
    </citation>
    <scope>NUCLEOTIDE SEQUENCE [LARGE SCALE GENOMIC DNA]</scope>
    <source>
        <strain evidence="2">Ar21-2</strain>
    </source>
</reference>
<accession>A0A2H3CPI1</accession>
<dbReference type="AlphaFoldDB" id="A0A2H3CPI1"/>
<proteinExistence type="predicted"/>
<protein>
    <submittedName>
        <fullName evidence="1">Uncharacterized protein</fullName>
    </submittedName>
</protein>
<organism evidence="1 2">
    <name type="scientific">Armillaria gallica</name>
    <name type="common">Bulbous honey fungus</name>
    <name type="synonym">Armillaria bulbosa</name>
    <dbReference type="NCBI Taxonomy" id="47427"/>
    <lineage>
        <taxon>Eukaryota</taxon>
        <taxon>Fungi</taxon>
        <taxon>Dikarya</taxon>
        <taxon>Basidiomycota</taxon>
        <taxon>Agaricomycotina</taxon>
        <taxon>Agaricomycetes</taxon>
        <taxon>Agaricomycetidae</taxon>
        <taxon>Agaricales</taxon>
        <taxon>Marasmiineae</taxon>
        <taxon>Physalacriaceae</taxon>
        <taxon>Armillaria</taxon>
    </lineage>
</organism>
<evidence type="ECO:0000313" key="2">
    <source>
        <dbReference type="Proteomes" id="UP000217790"/>
    </source>
</evidence>
<evidence type="ECO:0000313" key="1">
    <source>
        <dbReference type="EMBL" id="PBK84981.1"/>
    </source>
</evidence>
<dbReference type="InParanoid" id="A0A2H3CPI1"/>
<keyword evidence="2" id="KW-1185">Reference proteome</keyword>
<gene>
    <name evidence="1" type="ORF">ARMGADRAFT_1067130</name>
</gene>